<accession>A0ABP8HBZ9</accession>
<evidence type="ECO:0000313" key="2">
    <source>
        <dbReference type="EMBL" id="GAA4337243.1"/>
    </source>
</evidence>
<gene>
    <name evidence="2" type="ORF">GCM10023144_32680</name>
</gene>
<evidence type="ECO:0000313" key="3">
    <source>
        <dbReference type="Proteomes" id="UP001501671"/>
    </source>
</evidence>
<name>A0ABP8HBZ9_9BURK</name>
<dbReference type="Proteomes" id="UP001501671">
    <property type="component" value="Unassembled WGS sequence"/>
</dbReference>
<protein>
    <recommendedName>
        <fullName evidence="4">SPOR domain-containing protein</fullName>
    </recommendedName>
</protein>
<reference evidence="3" key="1">
    <citation type="journal article" date="2019" name="Int. J. Syst. Evol. Microbiol.">
        <title>The Global Catalogue of Microorganisms (GCM) 10K type strain sequencing project: providing services to taxonomists for standard genome sequencing and annotation.</title>
        <authorList>
            <consortium name="The Broad Institute Genomics Platform"/>
            <consortium name="The Broad Institute Genome Sequencing Center for Infectious Disease"/>
            <person name="Wu L."/>
            <person name="Ma J."/>
        </authorList>
    </citation>
    <scope>NUCLEOTIDE SEQUENCE [LARGE SCALE GENOMIC DNA]</scope>
    <source>
        <strain evidence="3">JCM 17666</strain>
    </source>
</reference>
<feature type="region of interest" description="Disordered" evidence="1">
    <location>
        <begin position="113"/>
        <end position="166"/>
    </location>
</feature>
<dbReference type="RefSeq" id="WP_345250934.1">
    <property type="nucleotide sequence ID" value="NZ_BAABFO010000016.1"/>
</dbReference>
<evidence type="ECO:0008006" key="4">
    <source>
        <dbReference type="Google" id="ProtNLM"/>
    </source>
</evidence>
<feature type="compositionally biased region" description="Low complexity" evidence="1">
    <location>
        <begin position="51"/>
        <end position="98"/>
    </location>
</feature>
<feature type="compositionally biased region" description="Low complexity" evidence="1">
    <location>
        <begin position="130"/>
        <end position="166"/>
    </location>
</feature>
<dbReference type="EMBL" id="BAABFO010000016">
    <property type="protein sequence ID" value="GAA4337243.1"/>
    <property type="molecule type" value="Genomic_DNA"/>
</dbReference>
<feature type="region of interest" description="Disordered" evidence="1">
    <location>
        <begin position="49"/>
        <end position="98"/>
    </location>
</feature>
<proteinExistence type="predicted"/>
<comment type="caution">
    <text evidence="2">The sequence shown here is derived from an EMBL/GenBank/DDBJ whole genome shotgun (WGS) entry which is preliminary data.</text>
</comment>
<keyword evidence="3" id="KW-1185">Reference proteome</keyword>
<organism evidence="2 3">
    <name type="scientific">Pigmentiphaga soli</name>
    <dbReference type="NCBI Taxonomy" id="1007095"/>
    <lineage>
        <taxon>Bacteria</taxon>
        <taxon>Pseudomonadati</taxon>
        <taxon>Pseudomonadota</taxon>
        <taxon>Betaproteobacteria</taxon>
        <taxon>Burkholderiales</taxon>
        <taxon>Alcaligenaceae</taxon>
        <taxon>Pigmentiphaga</taxon>
    </lineage>
</organism>
<sequence>MRTLFIVLLLANLALFGFGRGWFGPSPSDRGREPARLAQEIQPGLISVPQADGHAAGAPAGPADAAPAPPGSAAVPSPSSFTRQPGDPGASPSLAAAADGAMAGATTVGASGDDGMAPGNAEAAGGLGGSTAPAGSAGAASVRAAAPATPPAAANQDQDATAARQAALPPGRCLAWGGFADAELDAARQWSAERLPRATVAVRRESAPSSHMVVVPPLESATAAQALAARLQQRGVNDLFVIQEAGPYRNGISLGVFNSSAGARRRIAALQGVGVRNLLMVERPGTGNRGWLVLRGLGNAERQALAGATTRFPRQGFKPC</sequence>
<evidence type="ECO:0000256" key="1">
    <source>
        <dbReference type="SAM" id="MobiDB-lite"/>
    </source>
</evidence>